<protein>
    <submittedName>
        <fullName evidence="2">Uncharacterized protein</fullName>
    </submittedName>
</protein>
<dbReference type="AlphaFoldDB" id="A0A8J6LGU9"/>
<evidence type="ECO:0000256" key="1">
    <source>
        <dbReference type="SAM" id="MobiDB-lite"/>
    </source>
</evidence>
<comment type="caution">
    <text evidence="2">The sequence shown here is derived from an EMBL/GenBank/DDBJ whole genome shotgun (WGS) entry which is preliminary data.</text>
</comment>
<keyword evidence="3" id="KW-1185">Reference proteome</keyword>
<accession>A0A8J6LGU9</accession>
<name>A0A8J6LGU9_TENMO</name>
<organism evidence="2 3">
    <name type="scientific">Tenebrio molitor</name>
    <name type="common">Yellow mealworm beetle</name>
    <dbReference type="NCBI Taxonomy" id="7067"/>
    <lineage>
        <taxon>Eukaryota</taxon>
        <taxon>Metazoa</taxon>
        <taxon>Ecdysozoa</taxon>
        <taxon>Arthropoda</taxon>
        <taxon>Hexapoda</taxon>
        <taxon>Insecta</taxon>
        <taxon>Pterygota</taxon>
        <taxon>Neoptera</taxon>
        <taxon>Endopterygota</taxon>
        <taxon>Coleoptera</taxon>
        <taxon>Polyphaga</taxon>
        <taxon>Cucujiformia</taxon>
        <taxon>Tenebrionidae</taxon>
        <taxon>Tenebrio</taxon>
    </lineage>
</organism>
<proteinExistence type="predicted"/>
<feature type="region of interest" description="Disordered" evidence="1">
    <location>
        <begin position="157"/>
        <end position="197"/>
    </location>
</feature>
<evidence type="ECO:0000313" key="3">
    <source>
        <dbReference type="Proteomes" id="UP000719412"/>
    </source>
</evidence>
<sequence length="225" mass="25069">MGLRRPQAVALSFIARPEKYTKSEWEGDRIWPFLWLCDPVTLPSCWISPTSRISIDQVSNYSVTYIVSAGFATLHKSGGLIGGRQPRKSAKAAVVPDGTLSALTTHNNNADERNCRTRSSYTLLCKRHAPERDICGNKSRVNGCPGARIKDRATPRTIGVAQPGSCPESSPGDSPDEFRKRRNSAKRDRITVESTMNQHLLHCEEEDVTRAGWTDFPAERRSERS</sequence>
<evidence type="ECO:0000313" key="2">
    <source>
        <dbReference type="EMBL" id="KAH0812691.1"/>
    </source>
</evidence>
<dbReference type="EMBL" id="JABDTM020025851">
    <property type="protein sequence ID" value="KAH0812691.1"/>
    <property type="molecule type" value="Genomic_DNA"/>
</dbReference>
<reference evidence="2" key="2">
    <citation type="submission" date="2021-08" db="EMBL/GenBank/DDBJ databases">
        <authorList>
            <person name="Eriksson T."/>
        </authorList>
    </citation>
    <scope>NUCLEOTIDE SEQUENCE</scope>
    <source>
        <strain evidence="2">Stoneville</strain>
        <tissue evidence="2">Whole head</tissue>
    </source>
</reference>
<dbReference type="Proteomes" id="UP000719412">
    <property type="component" value="Unassembled WGS sequence"/>
</dbReference>
<gene>
    <name evidence="2" type="ORF">GEV33_010099</name>
</gene>
<reference evidence="2" key="1">
    <citation type="journal article" date="2020" name="J Insects Food Feed">
        <title>The yellow mealworm (Tenebrio molitor) genome: a resource for the emerging insects as food and feed industry.</title>
        <authorList>
            <person name="Eriksson T."/>
            <person name="Andere A."/>
            <person name="Kelstrup H."/>
            <person name="Emery V."/>
            <person name="Picard C."/>
        </authorList>
    </citation>
    <scope>NUCLEOTIDE SEQUENCE</scope>
    <source>
        <strain evidence="2">Stoneville</strain>
        <tissue evidence="2">Whole head</tissue>
    </source>
</reference>